<sequence>MVINLIQSGSIKNVDIRNIKNDKVDSYRLAYLYRLGKLKASNIPEGELSQLRSRNLSHLLR</sequence>
<name>A0A1I1PQC2_RUMAL</name>
<evidence type="ECO:0000313" key="1">
    <source>
        <dbReference type="EMBL" id="SFD11887.1"/>
    </source>
</evidence>
<proteinExistence type="predicted"/>
<reference evidence="1 2" key="1">
    <citation type="submission" date="2016-10" db="EMBL/GenBank/DDBJ databases">
        <authorList>
            <person name="de Groot N.N."/>
        </authorList>
    </citation>
    <scope>NUCLEOTIDE SEQUENCE [LARGE SCALE GENOMIC DNA]</scope>
    <source>
        <strain evidence="1 2">AR67</strain>
    </source>
</reference>
<protein>
    <recommendedName>
        <fullName evidence="3">Transposase</fullName>
    </recommendedName>
</protein>
<organism evidence="1 2">
    <name type="scientific">Ruminococcus albus</name>
    <dbReference type="NCBI Taxonomy" id="1264"/>
    <lineage>
        <taxon>Bacteria</taxon>
        <taxon>Bacillati</taxon>
        <taxon>Bacillota</taxon>
        <taxon>Clostridia</taxon>
        <taxon>Eubacteriales</taxon>
        <taxon>Oscillospiraceae</taxon>
        <taxon>Ruminococcus</taxon>
    </lineage>
</organism>
<dbReference type="EMBL" id="FOKQ01000036">
    <property type="protein sequence ID" value="SFD11887.1"/>
    <property type="molecule type" value="Genomic_DNA"/>
</dbReference>
<evidence type="ECO:0008006" key="3">
    <source>
        <dbReference type="Google" id="ProtNLM"/>
    </source>
</evidence>
<gene>
    <name evidence="1" type="ORF">SAMN02910406_03151</name>
</gene>
<accession>A0A1I1PQC2</accession>
<dbReference type="Proteomes" id="UP000182192">
    <property type="component" value="Unassembled WGS sequence"/>
</dbReference>
<dbReference type="AlphaFoldDB" id="A0A1I1PQC2"/>
<evidence type="ECO:0000313" key="2">
    <source>
        <dbReference type="Proteomes" id="UP000182192"/>
    </source>
</evidence>